<evidence type="ECO:0000313" key="2">
    <source>
        <dbReference type="EMBL" id="NOV51349.1"/>
    </source>
</evidence>
<organism evidence="2">
    <name type="scientific">Xenopsylla cheopis</name>
    <name type="common">Oriental rat flea</name>
    <name type="synonym">Pulex cheopis</name>
    <dbReference type="NCBI Taxonomy" id="163159"/>
    <lineage>
        <taxon>Eukaryota</taxon>
        <taxon>Metazoa</taxon>
        <taxon>Ecdysozoa</taxon>
        <taxon>Arthropoda</taxon>
        <taxon>Hexapoda</taxon>
        <taxon>Insecta</taxon>
        <taxon>Pterygota</taxon>
        <taxon>Neoptera</taxon>
        <taxon>Endopterygota</taxon>
        <taxon>Siphonaptera</taxon>
        <taxon>Pulicidae</taxon>
        <taxon>Xenopsyllinae</taxon>
        <taxon>Xenopsylla</taxon>
    </lineage>
</organism>
<dbReference type="EMBL" id="GIIL01007623">
    <property type="protein sequence ID" value="NOV51349.1"/>
    <property type="molecule type" value="Transcribed_RNA"/>
</dbReference>
<feature type="chain" id="PRO_5026969808" evidence="1">
    <location>
        <begin position="21"/>
        <end position="81"/>
    </location>
</feature>
<reference evidence="2" key="1">
    <citation type="submission" date="2020-03" db="EMBL/GenBank/DDBJ databases">
        <title>Transcriptomic Profiling of the Digestive Tract of the Rat Flea, Xenopsylla cheopis, Following Blood Feeding and Infection with Yersinia pestis.</title>
        <authorList>
            <person name="Bland D.M."/>
            <person name="Martens C.A."/>
            <person name="Virtaneva K."/>
            <person name="Kanakabandi K."/>
            <person name="Long D."/>
            <person name="Rosenke R."/>
            <person name="Saturday G.A."/>
            <person name="Hoyt F.H."/>
            <person name="Bruno D.P."/>
            <person name="Ribeiro J.M.C."/>
            <person name="Hinnebusch J."/>
        </authorList>
    </citation>
    <scope>NUCLEOTIDE SEQUENCE</scope>
</reference>
<protein>
    <submittedName>
        <fullName evidence="2">Putative secreted protein</fullName>
    </submittedName>
</protein>
<keyword evidence="1" id="KW-0732">Signal</keyword>
<feature type="signal peptide" evidence="1">
    <location>
        <begin position="1"/>
        <end position="20"/>
    </location>
</feature>
<accession>A0A6M2DYC8</accession>
<evidence type="ECO:0000256" key="1">
    <source>
        <dbReference type="SAM" id="SignalP"/>
    </source>
</evidence>
<proteinExistence type="predicted"/>
<name>A0A6M2DYC8_XENCH</name>
<sequence length="81" mass="9419">MVRTVLALAEIVVVTPWIHGLQTMEGQIWEWETQWEDLWVAAAEVVPWDLWTDQEKALHKSPFPKILLELSSVKLVHVFAK</sequence>
<dbReference type="AlphaFoldDB" id="A0A6M2DYC8"/>